<accession>A0A418NMN2</accession>
<dbReference type="OrthoDB" id="7418122at2"/>
<dbReference type="EMBL" id="QXFL01000005">
    <property type="protein sequence ID" value="RIV85196.1"/>
    <property type="molecule type" value="Genomic_DNA"/>
</dbReference>
<dbReference type="AlphaFoldDB" id="A0A418NMN2"/>
<evidence type="ECO:0000313" key="3">
    <source>
        <dbReference type="EMBL" id="RIV85196.1"/>
    </source>
</evidence>
<gene>
    <name evidence="4" type="ORF">D2V07_03650</name>
    <name evidence="3" type="ORF">D2V07_13025</name>
    <name evidence="2" type="ORF">D2V07_17025</name>
    <name evidence="1" type="ORF">D2V07_18220</name>
</gene>
<dbReference type="EMBL" id="QXFL01000001">
    <property type="protein sequence ID" value="RIV89337.1"/>
    <property type="molecule type" value="Genomic_DNA"/>
</dbReference>
<comment type="caution">
    <text evidence="1">The sequence shown here is derived from an EMBL/GenBank/DDBJ whole genome shotgun (WGS) entry which is preliminary data.</text>
</comment>
<proteinExistence type="predicted"/>
<protein>
    <submittedName>
        <fullName evidence="1">Uncharacterized protein</fullName>
    </submittedName>
</protein>
<evidence type="ECO:0000313" key="5">
    <source>
        <dbReference type="Proteomes" id="UP000286576"/>
    </source>
</evidence>
<evidence type="ECO:0000313" key="2">
    <source>
        <dbReference type="EMBL" id="RIV83158.1"/>
    </source>
</evidence>
<evidence type="ECO:0000313" key="4">
    <source>
        <dbReference type="EMBL" id="RIV89337.1"/>
    </source>
</evidence>
<dbReference type="RefSeq" id="WP_119584763.1">
    <property type="nucleotide sequence ID" value="NZ_CAWODQ010000001.1"/>
</dbReference>
<evidence type="ECO:0000313" key="1">
    <source>
        <dbReference type="EMBL" id="RIV82224.1"/>
    </source>
</evidence>
<sequence>MRASNKIRQFLGKLIACTQGGVTTLATLALPVLIGSAGLAVDLNRGYQQRIINQRAADLGALAAAIAFQNTSDAAILTPTARDVAVANGLVGATVVATLVNDLPNAGDQSVRVTVNELVPYTLASVLGLSGSFDVAAESMASLSGGTSFAAPCYLALDGGKAAISVTGGASIDAPNCSIAAIGEIENKGQLIRGADIISGSSDIYVNHGELDAATLRFAGSFNKPGWNNAVPPPKDWINEATPLSDPWANNPDRVAAMALLGNFSSPPALSDPSTPNGSDWKFTWNPSSAVSAYRQGTSGNYIVPAGVYNIRKFEVAGGINVTFENGSIIRVRQGVSIGGGSNVNFGDSDVYVNGGFDSGSNGVTFGNGALWIGSGQVRFQGTNRKGDGDVLINADVSLGGGQHLLVGDGNHYFGGLDIGGGGTARLGAGDFVVADGIRISGNSELAIGDGDIIVGPGNGNRAIFLSGSARFFMGDGQFSANGDIDTAGGSRLAFGRTPNHYINGDMKIAGSVLFGAGRYTINGDFENGTGGTTWPYTSGLTGETYGSVLEGESVSGFDMAGINVTFVLAGTIKLAGGAKTKLEAANYTQAGGFISELLLTTENDDDANWTGGSLSSFAGTLHLPNAQVKMAGGNSTSTTKCMTLIANTIRVNGGAATGSACTMMEDLGGGGNNTRVRLIG</sequence>
<name>A0A418NMN2_9SPHN</name>
<dbReference type="EMBL" id="QXFL01000011">
    <property type="protein sequence ID" value="RIV83158.1"/>
    <property type="molecule type" value="Genomic_DNA"/>
</dbReference>
<keyword evidence="5" id="KW-1185">Reference proteome</keyword>
<organism evidence="1 5">
    <name type="scientific">Aurantiacibacter zhengii</name>
    <dbReference type="NCBI Taxonomy" id="2307003"/>
    <lineage>
        <taxon>Bacteria</taxon>
        <taxon>Pseudomonadati</taxon>
        <taxon>Pseudomonadota</taxon>
        <taxon>Alphaproteobacteria</taxon>
        <taxon>Sphingomonadales</taxon>
        <taxon>Erythrobacteraceae</taxon>
        <taxon>Aurantiacibacter</taxon>
    </lineage>
</organism>
<dbReference type="Proteomes" id="UP000286576">
    <property type="component" value="Unassembled WGS sequence"/>
</dbReference>
<reference evidence="1 5" key="1">
    <citation type="submission" date="2018-08" db="EMBL/GenBank/DDBJ databases">
        <title>Erythrobacter zhengii sp.nov., a bacterium isolated from deep-sea sediment.</title>
        <authorList>
            <person name="Fang C."/>
            <person name="Wu Y.-H."/>
            <person name="Sun C."/>
            <person name="Wang H."/>
            <person name="Cheng H."/>
            <person name="Meng F.-X."/>
            <person name="Wang C.-S."/>
            <person name="Xu X.-W."/>
        </authorList>
    </citation>
    <scope>NUCLEOTIDE SEQUENCE [LARGE SCALE GENOMIC DNA]</scope>
    <source>
        <strain evidence="1 5">V18</strain>
    </source>
</reference>
<dbReference type="EMBL" id="QXFL01000022">
    <property type="protein sequence ID" value="RIV82224.1"/>
    <property type="molecule type" value="Genomic_DNA"/>
</dbReference>